<gene>
    <name evidence="1" type="ORF">DCW74_08845</name>
</gene>
<evidence type="ECO:0000313" key="1">
    <source>
        <dbReference type="EMBL" id="HAW75827.1"/>
    </source>
</evidence>
<feature type="non-terminal residue" evidence="1">
    <location>
        <position position="33"/>
    </location>
</feature>
<accession>A0A350P3G0</accession>
<proteinExistence type="predicted"/>
<dbReference type="AlphaFoldDB" id="A0A350P3G0"/>
<sequence length="33" mass="3839">MATLITNAPPQKVWVRREYLRDLRDGHGEFVLG</sequence>
<protein>
    <submittedName>
        <fullName evidence="1">Phosphoribosylaminoimidazole synthetase</fullName>
    </submittedName>
</protein>
<organism evidence="1 2">
    <name type="scientific">Alteromonas australica</name>
    <dbReference type="NCBI Taxonomy" id="589873"/>
    <lineage>
        <taxon>Bacteria</taxon>
        <taxon>Pseudomonadati</taxon>
        <taxon>Pseudomonadota</taxon>
        <taxon>Gammaproteobacteria</taxon>
        <taxon>Alteromonadales</taxon>
        <taxon>Alteromonadaceae</taxon>
        <taxon>Alteromonas/Salinimonas group</taxon>
        <taxon>Alteromonas</taxon>
    </lineage>
</organism>
<dbReference type="Proteomes" id="UP000263517">
    <property type="component" value="Unassembled WGS sequence"/>
</dbReference>
<reference evidence="1 2" key="1">
    <citation type="journal article" date="2018" name="Nat. Biotechnol.">
        <title>A standardized bacterial taxonomy based on genome phylogeny substantially revises the tree of life.</title>
        <authorList>
            <person name="Parks D.H."/>
            <person name="Chuvochina M."/>
            <person name="Waite D.W."/>
            <person name="Rinke C."/>
            <person name="Skarshewski A."/>
            <person name="Chaumeil P.A."/>
            <person name="Hugenholtz P."/>
        </authorList>
    </citation>
    <scope>NUCLEOTIDE SEQUENCE [LARGE SCALE GENOMIC DNA]</scope>
    <source>
        <strain evidence="1">UBA11978</strain>
    </source>
</reference>
<evidence type="ECO:0000313" key="2">
    <source>
        <dbReference type="Proteomes" id="UP000263517"/>
    </source>
</evidence>
<dbReference type="EMBL" id="DNAN01000306">
    <property type="protein sequence ID" value="HAW75827.1"/>
    <property type="molecule type" value="Genomic_DNA"/>
</dbReference>
<comment type="caution">
    <text evidence="1">The sequence shown here is derived from an EMBL/GenBank/DDBJ whole genome shotgun (WGS) entry which is preliminary data.</text>
</comment>
<name>A0A350P3G0_9ALTE</name>